<dbReference type="GeneID" id="106171212"/>
<proteinExistence type="predicted"/>
<evidence type="ECO:0000256" key="1">
    <source>
        <dbReference type="SAM" id="Coils"/>
    </source>
</evidence>
<dbReference type="Proteomes" id="UP000085678">
    <property type="component" value="Unplaced"/>
</dbReference>
<dbReference type="RefSeq" id="XP_013406883.1">
    <property type="nucleotide sequence ID" value="XM_013551429.1"/>
</dbReference>
<sequence>MATGGADEFGGISHVSEETRGSNAQDSGSSRGPVSQAKREELFQRPALSSCPNHVMTENSYEKDELIHQLTLTKKSLEEEIEQLKCGMRVHEAREHRENDLEQALGAERERNRELQMEMEAQVRDYNLDTRVRADNRLLHEENQRLREQVIALSSQITEKKSDC</sequence>
<reference evidence="4" key="1">
    <citation type="submission" date="2025-08" db="UniProtKB">
        <authorList>
            <consortium name="RefSeq"/>
        </authorList>
    </citation>
    <scope>IDENTIFICATION</scope>
    <source>
        <tissue evidence="4">Gonads</tissue>
    </source>
</reference>
<evidence type="ECO:0000313" key="3">
    <source>
        <dbReference type="Proteomes" id="UP000085678"/>
    </source>
</evidence>
<keyword evidence="1" id="KW-0175">Coiled coil</keyword>
<dbReference type="AlphaFoldDB" id="A0A1S3J994"/>
<feature type="compositionally biased region" description="Polar residues" evidence="2">
    <location>
        <begin position="50"/>
        <end position="59"/>
    </location>
</feature>
<protein>
    <submittedName>
        <fullName evidence="4">Uncharacterized protein LOC106171212</fullName>
    </submittedName>
</protein>
<evidence type="ECO:0000256" key="2">
    <source>
        <dbReference type="SAM" id="MobiDB-lite"/>
    </source>
</evidence>
<dbReference type="InParanoid" id="A0A1S3J994"/>
<evidence type="ECO:0000313" key="4">
    <source>
        <dbReference type="RefSeq" id="XP_013406883.1"/>
    </source>
</evidence>
<gene>
    <name evidence="4" type="primary">LOC106171212</name>
</gene>
<feature type="compositionally biased region" description="Polar residues" evidence="2">
    <location>
        <begin position="21"/>
        <end position="33"/>
    </location>
</feature>
<keyword evidence="3" id="KW-1185">Reference proteome</keyword>
<name>A0A1S3J994_LINAN</name>
<feature type="region of interest" description="Disordered" evidence="2">
    <location>
        <begin position="1"/>
        <end position="62"/>
    </location>
</feature>
<organism evidence="3 4">
    <name type="scientific">Lingula anatina</name>
    <name type="common">Brachiopod</name>
    <name type="synonym">Lingula unguis</name>
    <dbReference type="NCBI Taxonomy" id="7574"/>
    <lineage>
        <taxon>Eukaryota</taxon>
        <taxon>Metazoa</taxon>
        <taxon>Spiralia</taxon>
        <taxon>Lophotrochozoa</taxon>
        <taxon>Brachiopoda</taxon>
        <taxon>Linguliformea</taxon>
        <taxon>Lingulata</taxon>
        <taxon>Lingulida</taxon>
        <taxon>Linguloidea</taxon>
        <taxon>Lingulidae</taxon>
        <taxon>Lingula</taxon>
    </lineage>
</organism>
<feature type="coiled-coil region" evidence="1">
    <location>
        <begin position="67"/>
        <end position="163"/>
    </location>
</feature>
<accession>A0A1S3J994</accession>
<dbReference type="KEGG" id="lak:106171212"/>